<dbReference type="InterPro" id="IPR008920">
    <property type="entry name" value="TF_FadR/GntR_C"/>
</dbReference>
<dbReference type="SUPFAM" id="SSF48008">
    <property type="entry name" value="GntR ligand-binding domain-like"/>
    <property type="match status" value="1"/>
</dbReference>
<keyword evidence="1" id="KW-0805">Transcription regulation</keyword>
<dbReference type="Gene3D" id="1.10.10.10">
    <property type="entry name" value="Winged helix-like DNA-binding domain superfamily/Winged helix DNA-binding domain"/>
    <property type="match status" value="1"/>
</dbReference>
<dbReference type="SMART" id="SM00345">
    <property type="entry name" value="HTH_GNTR"/>
    <property type="match status" value="1"/>
</dbReference>
<dbReference type="AlphaFoldDB" id="A0A5E4T533"/>
<name>A0A5E4T533_9BURK</name>
<dbReference type="EMBL" id="CABPSA010000001">
    <property type="protein sequence ID" value="VVD83276.1"/>
    <property type="molecule type" value="Genomic_DNA"/>
</dbReference>
<organism evidence="6 7">
    <name type="scientific">Pandoraea commovens</name>
    <dbReference type="NCBI Taxonomy" id="2508289"/>
    <lineage>
        <taxon>Bacteria</taxon>
        <taxon>Pseudomonadati</taxon>
        <taxon>Pseudomonadota</taxon>
        <taxon>Betaproteobacteria</taxon>
        <taxon>Burkholderiales</taxon>
        <taxon>Burkholderiaceae</taxon>
        <taxon>Pandoraea</taxon>
    </lineage>
</organism>
<dbReference type="InterPro" id="IPR000524">
    <property type="entry name" value="Tscrpt_reg_HTH_GntR"/>
</dbReference>
<dbReference type="PROSITE" id="PS50949">
    <property type="entry name" value="HTH_GNTR"/>
    <property type="match status" value="1"/>
</dbReference>
<gene>
    <name evidence="6" type="primary">rspR_1</name>
    <name evidence="6" type="ORF">PCO31010_01261</name>
</gene>
<reference evidence="6 7" key="1">
    <citation type="submission" date="2019-08" db="EMBL/GenBank/DDBJ databases">
        <authorList>
            <person name="Peeters C."/>
        </authorList>
    </citation>
    <scope>NUCLEOTIDE SEQUENCE [LARGE SCALE GENOMIC DNA]</scope>
    <source>
        <strain evidence="6 7">LMG 31010</strain>
    </source>
</reference>
<evidence type="ECO:0000256" key="4">
    <source>
        <dbReference type="SAM" id="MobiDB-lite"/>
    </source>
</evidence>
<protein>
    <submittedName>
        <fullName evidence="6">HTH-type transcriptional repressor RspR</fullName>
    </submittedName>
</protein>
<dbReference type="InterPro" id="IPR036390">
    <property type="entry name" value="WH_DNA-bd_sf"/>
</dbReference>
<dbReference type="PANTHER" id="PTHR43537">
    <property type="entry name" value="TRANSCRIPTIONAL REGULATOR, GNTR FAMILY"/>
    <property type="match status" value="1"/>
</dbReference>
<dbReference type="InterPro" id="IPR011711">
    <property type="entry name" value="GntR_C"/>
</dbReference>
<evidence type="ECO:0000313" key="6">
    <source>
        <dbReference type="EMBL" id="VVD83276.1"/>
    </source>
</evidence>
<feature type="region of interest" description="Disordered" evidence="4">
    <location>
        <begin position="1"/>
        <end position="34"/>
    </location>
</feature>
<dbReference type="GO" id="GO:0003677">
    <property type="term" value="F:DNA binding"/>
    <property type="evidence" value="ECO:0007669"/>
    <property type="project" value="UniProtKB-KW"/>
</dbReference>
<evidence type="ECO:0000256" key="1">
    <source>
        <dbReference type="ARBA" id="ARBA00023015"/>
    </source>
</evidence>
<proteinExistence type="predicted"/>
<dbReference type="InterPro" id="IPR036388">
    <property type="entry name" value="WH-like_DNA-bd_sf"/>
</dbReference>
<accession>A0A5E4T533</accession>
<evidence type="ECO:0000259" key="5">
    <source>
        <dbReference type="PROSITE" id="PS50949"/>
    </source>
</evidence>
<sequence length="262" mass="29286">MHKMQKLRKEIPSEMPKPSPIDLETPNAAPTSSPLRRIAKGASLAEQAYVEIKRRILSLEFGPGQFFNELMICELIGFSRSPVHHAIQRLKLEGLIDIIPRKGLQIRRESMDEILDLLEARWAVEANVAALAAQRRTEAQLSRMRELIEASRELSRADDRDRFMQIDHDFHAIIAEAAGNSALTEIMRSLHERSARLWKLRLLAPGDLAHTQDEHSAVLDAIATGDAQAAASAMGAHLASLRRRRVAPTSFSEPLPLHPIAE</sequence>
<dbReference type="Pfam" id="PF00392">
    <property type="entry name" value="GntR"/>
    <property type="match status" value="1"/>
</dbReference>
<dbReference type="Gene3D" id="1.20.120.530">
    <property type="entry name" value="GntR ligand-binding domain-like"/>
    <property type="match status" value="1"/>
</dbReference>
<keyword evidence="3" id="KW-0804">Transcription</keyword>
<dbReference type="SUPFAM" id="SSF46785">
    <property type="entry name" value="Winged helix' DNA-binding domain"/>
    <property type="match status" value="1"/>
</dbReference>
<dbReference type="Pfam" id="PF07729">
    <property type="entry name" value="FCD"/>
    <property type="match status" value="1"/>
</dbReference>
<evidence type="ECO:0000256" key="2">
    <source>
        <dbReference type="ARBA" id="ARBA00023125"/>
    </source>
</evidence>
<keyword evidence="2" id="KW-0238">DNA-binding</keyword>
<dbReference type="GO" id="GO:0003700">
    <property type="term" value="F:DNA-binding transcription factor activity"/>
    <property type="evidence" value="ECO:0007669"/>
    <property type="project" value="InterPro"/>
</dbReference>
<evidence type="ECO:0000313" key="7">
    <source>
        <dbReference type="Proteomes" id="UP000343335"/>
    </source>
</evidence>
<feature type="domain" description="HTH gntR-type" evidence="5">
    <location>
        <begin position="42"/>
        <end position="109"/>
    </location>
</feature>
<dbReference type="SMART" id="SM00895">
    <property type="entry name" value="FCD"/>
    <property type="match status" value="1"/>
</dbReference>
<dbReference type="Proteomes" id="UP000343335">
    <property type="component" value="Unassembled WGS sequence"/>
</dbReference>
<dbReference type="PANTHER" id="PTHR43537:SF45">
    <property type="entry name" value="GNTR FAMILY REGULATORY PROTEIN"/>
    <property type="match status" value="1"/>
</dbReference>
<evidence type="ECO:0000256" key="3">
    <source>
        <dbReference type="ARBA" id="ARBA00023163"/>
    </source>
</evidence>